<protein>
    <submittedName>
        <fullName evidence="9">Putative ABC transporter, oligopeptides</fullName>
    </submittedName>
</protein>
<keyword evidence="3" id="KW-1003">Cell membrane</keyword>
<dbReference type="GO" id="GO:0055085">
    <property type="term" value="P:transmembrane transport"/>
    <property type="evidence" value="ECO:0007669"/>
    <property type="project" value="InterPro"/>
</dbReference>
<dbReference type="AlphaFoldDB" id="A2BX35"/>
<evidence type="ECO:0000256" key="5">
    <source>
        <dbReference type="ARBA" id="ARBA00022989"/>
    </source>
</evidence>
<dbReference type="eggNOG" id="COG0601">
    <property type="taxonomic scope" value="Bacteria"/>
</dbReference>
<dbReference type="PANTHER" id="PTHR43163:SF6">
    <property type="entry name" value="DIPEPTIDE TRANSPORT SYSTEM PERMEASE PROTEIN DPPB-RELATED"/>
    <property type="match status" value="1"/>
</dbReference>
<evidence type="ECO:0000313" key="9">
    <source>
        <dbReference type="EMBL" id="ABM72346.1"/>
    </source>
</evidence>
<evidence type="ECO:0000259" key="8">
    <source>
        <dbReference type="PROSITE" id="PS50928"/>
    </source>
</evidence>
<feature type="transmembrane region" description="Helical" evidence="7">
    <location>
        <begin position="122"/>
        <end position="140"/>
    </location>
</feature>
<sequence length="354" mass="39307">MGQELFQLAILNLLMSRDFNKILNYSLLKISLIPLMLWLISTLVFILLRVAPGDPVDAILGSGANEASRELLRSKLGLNESLLNQYLTFINNILHLNFGESLSTQEPVFNIILKSLPASLELGIFSIFFAILIGFPLGFLSIKYKGKKGDYIARLIGIASYAIPPFWGAMIVQLILSVYLRIFPIGGRFPIIHSQPNITGFLILDSLIDNNIVYLRDSIYHLALPSLTLGFLLSGIFSRSLRINLDKTIKSDYVKAALTRGITRRKIVFNHALPNSLLPIVTIAGLTIASLAGGALLFEVTFSWPGIALRLYEAITQRDYTVVQGIVIVTSFLIVSLNLLVDIFIALLDPRIEY</sequence>
<dbReference type="EMBL" id="CP000552">
    <property type="protein sequence ID" value="ABM72346.1"/>
    <property type="molecule type" value="Genomic_DNA"/>
</dbReference>
<evidence type="ECO:0000256" key="4">
    <source>
        <dbReference type="ARBA" id="ARBA00022692"/>
    </source>
</evidence>
<dbReference type="PROSITE" id="PS50928">
    <property type="entry name" value="ABC_TM1"/>
    <property type="match status" value="1"/>
</dbReference>
<evidence type="ECO:0000313" key="10">
    <source>
        <dbReference type="Proteomes" id="UP000001589"/>
    </source>
</evidence>
<dbReference type="Proteomes" id="UP000001589">
    <property type="component" value="Chromosome"/>
</dbReference>
<evidence type="ECO:0000256" key="2">
    <source>
        <dbReference type="ARBA" id="ARBA00022448"/>
    </source>
</evidence>
<feature type="transmembrane region" description="Helical" evidence="7">
    <location>
        <begin position="152"/>
        <end position="180"/>
    </location>
</feature>
<dbReference type="InterPro" id="IPR035906">
    <property type="entry name" value="MetI-like_sf"/>
</dbReference>
<organism evidence="9 10">
    <name type="scientific">Prochlorococcus marinus (strain MIT 9515)</name>
    <dbReference type="NCBI Taxonomy" id="167542"/>
    <lineage>
        <taxon>Bacteria</taxon>
        <taxon>Bacillati</taxon>
        <taxon>Cyanobacteriota</taxon>
        <taxon>Cyanophyceae</taxon>
        <taxon>Synechococcales</taxon>
        <taxon>Prochlorococcaceae</taxon>
        <taxon>Prochlorococcus</taxon>
    </lineage>
</organism>
<dbReference type="HOGENOM" id="CLU_036879_0_3_3"/>
<feature type="transmembrane region" description="Helical" evidence="7">
    <location>
        <begin position="322"/>
        <end position="348"/>
    </location>
</feature>
<evidence type="ECO:0000256" key="1">
    <source>
        <dbReference type="ARBA" id="ARBA00004651"/>
    </source>
</evidence>
<dbReference type="Pfam" id="PF19300">
    <property type="entry name" value="BPD_transp_1_N"/>
    <property type="match status" value="1"/>
</dbReference>
<dbReference type="KEGG" id="pmc:P9515_11391"/>
<keyword evidence="5 7" id="KW-1133">Transmembrane helix</keyword>
<keyword evidence="6 7" id="KW-0472">Membrane</keyword>
<gene>
    <name evidence="9" type="primary">dppB</name>
    <name evidence="9" type="ordered locus">P9515_11391</name>
</gene>
<dbReference type="PANTHER" id="PTHR43163">
    <property type="entry name" value="DIPEPTIDE TRANSPORT SYSTEM PERMEASE PROTEIN DPPB-RELATED"/>
    <property type="match status" value="1"/>
</dbReference>
<evidence type="ECO:0000256" key="6">
    <source>
        <dbReference type="ARBA" id="ARBA00023136"/>
    </source>
</evidence>
<comment type="similarity">
    <text evidence="7">Belongs to the binding-protein-dependent transport system permease family.</text>
</comment>
<dbReference type="GO" id="GO:0005886">
    <property type="term" value="C:plasma membrane"/>
    <property type="evidence" value="ECO:0007669"/>
    <property type="project" value="UniProtKB-SubCell"/>
</dbReference>
<keyword evidence="4 7" id="KW-0812">Transmembrane</keyword>
<reference evidence="9 10" key="1">
    <citation type="journal article" date="2007" name="PLoS Genet.">
        <title>Patterns and implications of gene gain and loss in the evolution of Prochlorococcus.</title>
        <authorList>
            <person name="Kettler G.C."/>
            <person name="Martiny A.C."/>
            <person name="Huang K."/>
            <person name="Zucker J."/>
            <person name="Coleman M.L."/>
            <person name="Rodrigue S."/>
            <person name="Chen F."/>
            <person name="Lapidus A."/>
            <person name="Ferriera S."/>
            <person name="Johnson J."/>
            <person name="Steglich C."/>
            <person name="Church G.M."/>
            <person name="Richardson P."/>
            <person name="Chisholm S.W."/>
        </authorList>
    </citation>
    <scope>NUCLEOTIDE SEQUENCE [LARGE SCALE GENOMIC DNA]</scope>
    <source>
        <strain evidence="9 10">MIT 9515</strain>
    </source>
</reference>
<dbReference type="InterPro" id="IPR000515">
    <property type="entry name" value="MetI-like"/>
</dbReference>
<dbReference type="InterPro" id="IPR045621">
    <property type="entry name" value="BPD_transp_1_N"/>
</dbReference>
<dbReference type="SUPFAM" id="SSF161098">
    <property type="entry name" value="MetI-like"/>
    <property type="match status" value="1"/>
</dbReference>
<accession>A2BX35</accession>
<feature type="domain" description="ABC transmembrane type-1" evidence="8">
    <location>
        <begin position="116"/>
        <end position="345"/>
    </location>
</feature>
<comment type="subcellular location">
    <subcellularLocation>
        <location evidence="1 7">Cell membrane</location>
        <topology evidence="1 7">Multi-pass membrane protein</topology>
    </subcellularLocation>
</comment>
<proteinExistence type="inferred from homology"/>
<name>A2BX35_PROM5</name>
<feature type="transmembrane region" description="Helical" evidence="7">
    <location>
        <begin position="277"/>
        <end position="302"/>
    </location>
</feature>
<feature type="transmembrane region" description="Helical" evidence="7">
    <location>
        <begin position="219"/>
        <end position="237"/>
    </location>
</feature>
<dbReference type="Pfam" id="PF00528">
    <property type="entry name" value="BPD_transp_1"/>
    <property type="match status" value="1"/>
</dbReference>
<dbReference type="Gene3D" id="1.10.3720.10">
    <property type="entry name" value="MetI-like"/>
    <property type="match status" value="1"/>
</dbReference>
<evidence type="ECO:0000256" key="3">
    <source>
        <dbReference type="ARBA" id="ARBA00022475"/>
    </source>
</evidence>
<dbReference type="STRING" id="167542.P9515_11391"/>
<feature type="transmembrane region" description="Helical" evidence="7">
    <location>
        <begin position="27"/>
        <end position="48"/>
    </location>
</feature>
<dbReference type="CDD" id="cd06261">
    <property type="entry name" value="TM_PBP2"/>
    <property type="match status" value="1"/>
</dbReference>
<keyword evidence="2 7" id="KW-0813">Transport</keyword>
<evidence type="ECO:0000256" key="7">
    <source>
        <dbReference type="RuleBase" id="RU363032"/>
    </source>
</evidence>